<keyword evidence="5" id="KW-0813">Transport</keyword>
<dbReference type="NCBIfam" id="TIGR00810">
    <property type="entry name" value="secG"/>
    <property type="match status" value="1"/>
</dbReference>
<keyword evidence="8 12" id="KW-1133">Transmembrane helix</keyword>
<keyword evidence="13" id="KW-0732">Signal</keyword>
<evidence type="ECO:0000256" key="1">
    <source>
        <dbReference type="ARBA" id="ARBA00004141"/>
    </source>
</evidence>
<keyword evidence="9" id="KW-0811">Translocation</keyword>
<keyword evidence="14" id="KW-0934">Plastid</keyword>
<dbReference type="GO" id="GO:0015450">
    <property type="term" value="F:protein-transporting ATPase activity"/>
    <property type="evidence" value="ECO:0007669"/>
    <property type="project" value="InterPro"/>
</dbReference>
<evidence type="ECO:0000256" key="8">
    <source>
        <dbReference type="ARBA" id="ARBA00022989"/>
    </source>
</evidence>
<geneLocation type="plastid" evidence="14"/>
<keyword evidence="7" id="KW-0653">Protein transport</keyword>
<comment type="similarity">
    <text evidence="2">Belongs to the SecG family.</text>
</comment>
<evidence type="ECO:0000256" key="13">
    <source>
        <dbReference type="SAM" id="SignalP"/>
    </source>
</evidence>
<dbReference type="GO" id="GO:0016020">
    <property type="term" value="C:membrane"/>
    <property type="evidence" value="ECO:0007669"/>
    <property type="project" value="UniProtKB-SubCell"/>
</dbReference>
<sequence>MLHNFWCMCSIALIFFILIHNPKSSIAGSQGQIFGNTRVAERVINNMTWIFIILFFLLTITLSATTLNT</sequence>
<comment type="function">
    <text evidence="11">Involved in protein export. Participates in an early event of protein translocation across the chloroplast thylakoid membrane.</text>
</comment>
<evidence type="ECO:0000256" key="2">
    <source>
        <dbReference type="ARBA" id="ARBA00008445"/>
    </source>
</evidence>
<dbReference type="EMBL" id="LC484194">
    <property type="protein sequence ID" value="BBK20541.1"/>
    <property type="molecule type" value="Genomic_DNA"/>
</dbReference>
<organism evidence="14">
    <name type="scientific">Cryptomonas sp. SAG 977-2f</name>
    <dbReference type="NCBI Taxonomy" id="279061"/>
    <lineage>
        <taxon>Eukaryota</taxon>
        <taxon>Cryptophyceae</taxon>
        <taxon>Cryptomonadales</taxon>
        <taxon>Cryptomonadaceae</taxon>
        <taxon>Cryptomonas</taxon>
    </lineage>
</organism>
<protein>
    <recommendedName>
        <fullName evidence="4">Probable protein-export membrane protein SecG</fullName>
    </recommendedName>
    <alternativeName>
        <fullName evidence="3">Probable protein-export membrane protein secG</fullName>
    </alternativeName>
</protein>
<evidence type="ECO:0000256" key="3">
    <source>
        <dbReference type="ARBA" id="ARBA00013657"/>
    </source>
</evidence>
<evidence type="ECO:0000313" key="14">
    <source>
        <dbReference type="EMBL" id="BBK20541.1"/>
    </source>
</evidence>
<dbReference type="InterPro" id="IPR004692">
    <property type="entry name" value="SecG"/>
</dbReference>
<feature type="chain" id="PRO_5025435412" description="Probable protein-export membrane protein SecG" evidence="13">
    <location>
        <begin position="28"/>
        <end position="69"/>
    </location>
</feature>
<evidence type="ECO:0000256" key="7">
    <source>
        <dbReference type="ARBA" id="ARBA00022927"/>
    </source>
</evidence>
<evidence type="ECO:0000256" key="9">
    <source>
        <dbReference type="ARBA" id="ARBA00023010"/>
    </source>
</evidence>
<dbReference type="Pfam" id="PF03840">
    <property type="entry name" value="SecG"/>
    <property type="match status" value="1"/>
</dbReference>
<feature type="signal peptide" evidence="13">
    <location>
        <begin position="1"/>
        <end position="27"/>
    </location>
</feature>
<reference evidence="14" key="1">
    <citation type="journal article" date="2020" name="Genome Biol. Evol.">
        <title>Comparative plastid genomics of Cryptomonas species reveals fine-scale genomic responses to loss of photosynthesis.</title>
        <authorList>
            <person name="Tanifuji G."/>
            <person name="Kamikawa R."/>
            <person name="Moore C.E."/>
            <person name="Mills T."/>
            <person name="Onodera N.T."/>
            <person name="Kashiyama Y."/>
            <person name="Archibald J.M."/>
            <person name="Inagaki Y."/>
            <person name="Hashimoto T."/>
        </authorList>
    </citation>
    <scope>NUCLEOTIDE SEQUENCE</scope>
    <source>
        <strain evidence="14">SAG977-2f</strain>
    </source>
</reference>
<keyword evidence="6 12" id="KW-0812">Transmembrane</keyword>
<comment type="subcellular location">
    <subcellularLocation>
        <location evidence="1">Membrane</location>
        <topology evidence="1">Multi-pass membrane protein</topology>
    </subcellularLocation>
</comment>
<evidence type="ECO:0000256" key="11">
    <source>
        <dbReference type="ARBA" id="ARBA00025638"/>
    </source>
</evidence>
<evidence type="ECO:0000256" key="10">
    <source>
        <dbReference type="ARBA" id="ARBA00023136"/>
    </source>
</evidence>
<keyword evidence="10 12" id="KW-0472">Membrane</keyword>
<gene>
    <name evidence="14" type="primary">secG</name>
    <name evidence="14" type="ORF">CrySAG9772f_p022</name>
</gene>
<dbReference type="GO" id="GO:0009306">
    <property type="term" value="P:protein secretion"/>
    <property type="evidence" value="ECO:0007669"/>
    <property type="project" value="InterPro"/>
</dbReference>
<evidence type="ECO:0000256" key="6">
    <source>
        <dbReference type="ARBA" id="ARBA00022692"/>
    </source>
</evidence>
<accession>A0A679CBY0</accession>
<dbReference type="AlphaFoldDB" id="A0A679CBY0"/>
<name>A0A679CBY0_9CRYP</name>
<evidence type="ECO:0000256" key="12">
    <source>
        <dbReference type="SAM" id="Phobius"/>
    </source>
</evidence>
<proteinExistence type="inferred from homology"/>
<evidence type="ECO:0000256" key="5">
    <source>
        <dbReference type="ARBA" id="ARBA00022448"/>
    </source>
</evidence>
<feature type="transmembrane region" description="Helical" evidence="12">
    <location>
        <begin position="47"/>
        <end position="67"/>
    </location>
</feature>
<evidence type="ECO:0000256" key="4">
    <source>
        <dbReference type="ARBA" id="ARBA00015435"/>
    </source>
</evidence>